<dbReference type="Pfam" id="PF00441">
    <property type="entry name" value="Acyl-CoA_dh_1"/>
    <property type="match status" value="1"/>
</dbReference>
<keyword evidence="9" id="KW-1185">Reference proteome</keyword>
<feature type="domain" description="Acyl-CoA dehydrogenase/oxidase C-terminal" evidence="5">
    <location>
        <begin position="309"/>
        <end position="461"/>
    </location>
</feature>
<dbReference type="Pfam" id="PF02770">
    <property type="entry name" value="Acyl-CoA_dh_M"/>
    <property type="match status" value="1"/>
</dbReference>
<accession>A0AAJ3NL92</accession>
<dbReference type="Gene3D" id="2.40.110.20">
    <property type="match status" value="1"/>
</dbReference>
<evidence type="ECO:0000256" key="2">
    <source>
        <dbReference type="ARBA" id="ARBA00022630"/>
    </source>
</evidence>
<gene>
    <name evidence="8" type="ORF">AWC23_25305</name>
</gene>
<dbReference type="SUPFAM" id="SSF47203">
    <property type="entry name" value="Acyl-CoA dehydrogenase C-terminal domain-like"/>
    <property type="match status" value="1"/>
</dbReference>
<comment type="similarity">
    <text evidence="1 4">Belongs to the acyl-CoA dehydrogenase family.</text>
</comment>
<dbReference type="Proteomes" id="UP000193387">
    <property type="component" value="Unassembled WGS sequence"/>
</dbReference>
<dbReference type="InterPro" id="IPR009075">
    <property type="entry name" value="AcylCo_DH/oxidase_C"/>
</dbReference>
<dbReference type="InterPro" id="IPR036250">
    <property type="entry name" value="AcylCo_DH-like_C"/>
</dbReference>
<evidence type="ECO:0000259" key="7">
    <source>
        <dbReference type="Pfam" id="PF18158"/>
    </source>
</evidence>
<dbReference type="EMBL" id="LQPR01000081">
    <property type="protein sequence ID" value="ORW64627.1"/>
    <property type="molecule type" value="Genomic_DNA"/>
</dbReference>
<evidence type="ECO:0000313" key="9">
    <source>
        <dbReference type="Proteomes" id="UP000193387"/>
    </source>
</evidence>
<reference evidence="8 9" key="1">
    <citation type="submission" date="2016-01" db="EMBL/GenBank/DDBJ databases">
        <title>The new phylogeny of the genus Mycobacterium.</title>
        <authorList>
            <person name="Tarcisio F."/>
            <person name="Conor M."/>
            <person name="Antonella G."/>
            <person name="Elisabetta G."/>
            <person name="Giulia F.S."/>
            <person name="Sara T."/>
            <person name="Anna F."/>
            <person name="Clotilde B."/>
            <person name="Roberto B."/>
            <person name="Veronica D.S."/>
            <person name="Fabio R."/>
            <person name="Monica P."/>
            <person name="Olivier J."/>
            <person name="Enrico T."/>
            <person name="Nicola S."/>
        </authorList>
    </citation>
    <scope>NUCLEOTIDE SEQUENCE [LARGE SCALE GENOMIC DNA]</scope>
    <source>
        <strain evidence="8 9">DSM 44616</strain>
    </source>
</reference>
<evidence type="ECO:0000259" key="6">
    <source>
        <dbReference type="Pfam" id="PF02770"/>
    </source>
</evidence>
<comment type="caution">
    <text evidence="8">The sequence shown here is derived from an EMBL/GenBank/DDBJ whole genome shotgun (WGS) entry which is preliminary data.</text>
</comment>
<organism evidence="8 9">
    <name type="scientific">Mycobacterium saskatchewanense</name>
    <dbReference type="NCBI Taxonomy" id="220927"/>
    <lineage>
        <taxon>Bacteria</taxon>
        <taxon>Bacillati</taxon>
        <taxon>Actinomycetota</taxon>
        <taxon>Actinomycetes</taxon>
        <taxon>Mycobacteriales</taxon>
        <taxon>Mycobacteriaceae</taxon>
        <taxon>Mycobacterium</taxon>
        <taxon>Mycobacterium simiae complex</taxon>
    </lineage>
</organism>
<evidence type="ECO:0000256" key="4">
    <source>
        <dbReference type="RuleBase" id="RU362125"/>
    </source>
</evidence>
<dbReference type="InterPro" id="IPR052904">
    <property type="entry name" value="Acyl-CoA_dehydrogenase-like"/>
</dbReference>
<protein>
    <submittedName>
        <fullName evidence="8">DNA alkylation response protein</fullName>
    </submittedName>
</protein>
<dbReference type="Pfam" id="PF18158">
    <property type="entry name" value="AidB_N"/>
    <property type="match status" value="1"/>
</dbReference>
<evidence type="ECO:0000313" key="8">
    <source>
        <dbReference type="EMBL" id="ORW64627.1"/>
    </source>
</evidence>
<dbReference type="GO" id="GO:0003995">
    <property type="term" value="F:acyl-CoA dehydrogenase activity"/>
    <property type="evidence" value="ECO:0007669"/>
    <property type="project" value="TreeGrafter"/>
</dbReference>
<dbReference type="PANTHER" id="PTHR42707:SF2">
    <property type="entry name" value="ACD11 DEHYDROGENASE"/>
    <property type="match status" value="1"/>
</dbReference>
<comment type="cofactor">
    <cofactor evidence="4">
        <name>FAD</name>
        <dbReference type="ChEBI" id="CHEBI:57692"/>
    </cofactor>
</comment>
<dbReference type="InterPro" id="IPR041504">
    <property type="entry name" value="AidB_N"/>
</dbReference>
<dbReference type="InterPro" id="IPR009100">
    <property type="entry name" value="AcylCoA_DH/oxidase_NM_dom_sf"/>
</dbReference>
<proteinExistence type="inferred from homology"/>
<name>A0AAJ3NL92_9MYCO</name>
<dbReference type="InterPro" id="IPR006091">
    <property type="entry name" value="Acyl-CoA_Oxase/DH_mid-dom"/>
</dbReference>
<dbReference type="AlphaFoldDB" id="A0AAJ3NL92"/>
<keyword evidence="3 4" id="KW-0274">FAD</keyword>
<evidence type="ECO:0000259" key="5">
    <source>
        <dbReference type="Pfam" id="PF00441"/>
    </source>
</evidence>
<dbReference type="PANTHER" id="PTHR42707">
    <property type="entry name" value="ACYL-COA DEHYDROGENASE"/>
    <property type="match status" value="1"/>
</dbReference>
<evidence type="ECO:0000256" key="1">
    <source>
        <dbReference type="ARBA" id="ARBA00009347"/>
    </source>
</evidence>
<dbReference type="Gene3D" id="6.10.250.600">
    <property type="match status" value="1"/>
</dbReference>
<feature type="domain" description="Adaptive response protein AidB N-terminal" evidence="7">
    <location>
        <begin position="33"/>
        <end position="167"/>
    </location>
</feature>
<keyword evidence="2 4" id="KW-0285">Flavoprotein</keyword>
<dbReference type="SUPFAM" id="SSF56645">
    <property type="entry name" value="Acyl-CoA dehydrogenase NM domain-like"/>
    <property type="match status" value="1"/>
</dbReference>
<sequence length="590" mass="64374">MSDYAVESVDRLPFSTPEKSQRYQTENYSGAAGLNWYLTDPSLQFTMAYYLEPDELDLAHRHLTRIGELMGGPVARWADETDRNPPRLERYDRWGHDISQVVMPASFTQSKRAVLDAQRALRADAKAAKVSSGLTLFASNYLLDQADIGMGCALGTGGGMVQSLVSAYAPADVRDHVLAKFASGEWAGETAQLLTERTGGSDLGALETTATRHGDAWLLNGFKWFASNCAGEAFVVLAKPEGAPDSSRGVANFLVLRTRRDGSRNGVRVRRLKDKLGTRSVASGEVEFVDAEAFLLSGEPTSEGAASDGKGLGRMMELTNAARLGIALFALGNARRALVESLCYARQRRAFGGALIDKPLMRRKLAEMIVDVEAALALVFDGTGATNHRQPRALRQRIAVPVTKLKVCRLGITAASDAIEIHGGNGYIETWPVARLLRDAQVNTIWEGPDNILCLDVRRGIEQTRAHETLLARLRDAVSVSDDDSTTRLVADRIEDLDAAITAWGKLDREVAEARLFPLAQFMGDVYAAALLTEQAAWERATGGGERKALVARLYTHRYLADRGPLRGIDAEPDEALERFDELADGSLRP</sequence>
<keyword evidence="4" id="KW-0560">Oxidoreductase</keyword>
<dbReference type="RefSeq" id="WP_085258365.1">
    <property type="nucleotide sequence ID" value="NZ_AP022573.1"/>
</dbReference>
<dbReference type="Gene3D" id="1.20.140.10">
    <property type="entry name" value="Butyryl-CoA Dehydrogenase, subunit A, domain 3"/>
    <property type="match status" value="1"/>
</dbReference>
<feature type="domain" description="Acyl-CoA oxidase/dehydrogenase middle" evidence="6">
    <location>
        <begin position="192"/>
        <end position="290"/>
    </location>
</feature>
<evidence type="ECO:0000256" key="3">
    <source>
        <dbReference type="ARBA" id="ARBA00022827"/>
    </source>
</evidence>